<dbReference type="Proteomes" id="UP000570823">
    <property type="component" value="Unassembled WGS sequence"/>
</dbReference>
<evidence type="ECO:0000313" key="3">
    <source>
        <dbReference type="Proteomes" id="UP000570823"/>
    </source>
</evidence>
<dbReference type="InterPro" id="IPR041698">
    <property type="entry name" value="Methyltransf_25"/>
</dbReference>
<organism evidence="2 3">
    <name type="scientific">Methanofollis tationis</name>
    <dbReference type="NCBI Taxonomy" id="81417"/>
    <lineage>
        <taxon>Archaea</taxon>
        <taxon>Methanobacteriati</taxon>
        <taxon>Methanobacteriota</taxon>
        <taxon>Stenosarchaea group</taxon>
        <taxon>Methanomicrobia</taxon>
        <taxon>Methanomicrobiales</taxon>
        <taxon>Methanomicrobiaceae</taxon>
        <taxon>Methanofollis</taxon>
    </lineage>
</organism>
<feature type="domain" description="Methyltransferase" evidence="1">
    <location>
        <begin position="65"/>
        <end position="153"/>
    </location>
</feature>
<evidence type="ECO:0000259" key="1">
    <source>
        <dbReference type="Pfam" id="PF13649"/>
    </source>
</evidence>
<dbReference type="InterPro" id="IPR050723">
    <property type="entry name" value="CFA/CMAS"/>
</dbReference>
<dbReference type="SUPFAM" id="SSF53335">
    <property type="entry name" value="S-adenosyl-L-methionine-dependent methyltransferases"/>
    <property type="match status" value="1"/>
</dbReference>
<dbReference type="Gene3D" id="3.40.50.150">
    <property type="entry name" value="Vaccinia Virus protein VP39"/>
    <property type="match status" value="1"/>
</dbReference>
<dbReference type="OrthoDB" id="57427at2157"/>
<dbReference type="GO" id="GO:0008168">
    <property type="term" value="F:methyltransferase activity"/>
    <property type="evidence" value="ECO:0007669"/>
    <property type="project" value="UniProtKB-KW"/>
</dbReference>
<name>A0A7K4HP01_9EURY</name>
<keyword evidence="2" id="KW-0808">Transferase</keyword>
<dbReference type="Pfam" id="PF13649">
    <property type="entry name" value="Methyltransf_25"/>
    <property type="match status" value="1"/>
</dbReference>
<dbReference type="EMBL" id="JABXWR010000001">
    <property type="protein sequence ID" value="NVO67006.1"/>
    <property type="molecule type" value="Genomic_DNA"/>
</dbReference>
<reference evidence="2 3" key="1">
    <citation type="submission" date="2020-06" db="EMBL/GenBank/DDBJ databases">
        <title>Methanofollis fontis sp. nov., a methanogen isolated from marine sediments near a cold seep at Four-Way Closure Ridge offshore southwestern Taiwan.</title>
        <authorList>
            <person name="Chen S.-C."/>
            <person name="Teng N.-H."/>
            <person name="Lin Y.-S."/>
            <person name="Lai M.-C."/>
            <person name="Chen H.-H."/>
            <person name="Wang C.-C."/>
        </authorList>
    </citation>
    <scope>NUCLEOTIDE SEQUENCE [LARGE SCALE GENOMIC DNA]</scope>
    <source>
        <strain evidence="2 3">DSM 2702</strain>
    </source>
</reference>
<accession>A0A7K4HP01</accession>
<dbReference type="InterPro" id="IPR029063">
    <property type="entry name" value="SAM-dependent_MTases_sf"/>
</dbReference>
<dbReference type="GO" id="GO:0032259">
    <property type="term" value="P:methylation"/>
    <property type="evidence" value="ECO:0007669"/>
    <property type="project" value="UniProtKB-KW"/>
</dbReference>
<keyword evidence="2" id="KW-0489">Methyltransferase</keyword>
<proteinExistence type="predicted"/>
<dbReference type="CDD" id="cd02440">
    <property type="entry name" value="AdoMet_MTases"/>
    <property type="match status" value="1"/>
</dbReference>
<keyword evidence="3" id="KW-1185">Reference proteome</keyword>
<dbReference type="PANTHER" id="PTHR43667">
    <property type="entry name" value="CYCLOPROPANE-FATTY-ACYL-PHOSPHOLIPID SYNTHASE"/>
    <property type="match status" value="1"/>
</dbReference>
<gene>
    <name evidence="2" type="ORF">HWN36_06710</name>
</gene>
<dbReference type="AlphaFoldDB" id="A0A7K4HP01"/>
<evidence type="ECO:0000313" key="2">
    <source>
        <dbReference type="EMBL" id="NVO67006.1"/>
    </source>
</evidence>
<protein>
    <submittedName>
        <fullName evidence="2">Class I SAM-dependent methyltransferase</fullName>
    </submittedName>
</protein>
<sequence>MDAGIDWNRVWRVRLAAHRSSPGFVSGGALWKEKETARRYDRGVGESDRVEQCLAALPLGPEHAVLDIGAGPGTLTLPIARLVRRVDAVEPAAGMAAVLRERAAEAGLENIRVVEGRWEDPGLDLDPPYDVVISSFSLAMPDLAAALEKMEAVAAGSVHIFWHAGTPAWERRYMALWPALHGARYRPVPKAWVVFRLLEETGRRPEITMHAFTEERRFSSLEDALSYYAPRFSAVDERQRQVLANALEGWLECGEEGPVMRGRSRFAHIWWKKEER</sequence>
<dbReference type="PANTHER" id="PTHR43667:SF2">
    <property type="entry name" value="FATTY ACID C-METHYL TRANSFERASE"/>
    <property type="match status" value="1"/>
</dbReference>
<comment type="caution">
    <text evidence="2">The sequence shown here is derived from an EMBL/GenBank/DDBJ whole genome shotgun (WGS) entry which is preliminary data.</text>
</comment>
<dbReference type="RefSeq" id="WP_176788641.1">
    <property type="nucleotide sequence ID" value="NZ_JABXWR010000001.1"/>
</dbReference>